<accession>A0A4C1WQL0</accession>
<keyword evidence="3" id="KW-1185">Reference proteome</keyword>
<evidence type="ECO:0000313" key="2">
    <source>
        <dbReference type="EMBL" id="GBP52812.1"/>
    </source>
</evidence>
<proteinExistence type="predicted"/>
<comment type="caution">
    <text evidence="2">The sequence shown here is derived from an EMBL/GenBank/DDBJ whole genome shotgun (WGS) entry which is preliminary data.</text>
</comment>
<evidence type="ECO:0000256" key="1">
    <source>
        <dbReference type="SAM" id="MobiDB-lite"/>
    </source>
</evidence>
<name>A0A4C1WQL0_EUMVA</name>
<reference evidence="2 3" key="1">
    <citation type="journal article" date="2019" name="Commun. Biol.">
        <title>The bagworm genome reveals a unique fibroin gene that provides high tensile strength.</title>
        <authorList>
            <person name="Kono N."/>
            <person name="Nakamura H."/>
            <person name="Ohtoshi R."/>
            <person name="Tomita M."/>
            <person name="Numata K."/>
            <person name="Arakawa K."/>
        </authorList>
    </citation>
    <scope>NUCLEOTIDE SEQUENCE [LARGE SCALE GENOMIC DNA]</scope>
</reference>
<organism evidence="2 3">
    <name type="scientific">Eumeta variegata</name>
    <name type="common">Bagworm moth</name>
    <name type="synonym">Eumeta japonica</name>
    <dbReference type="NCBI Taxonomy" id="151549"/>
    <lineage>
        <taxon>Eukaryota</taxon>
        <taxon>Metazoa</taxon>
        <taxon>Ecdysozoa</taxon>
        <taxon>Arthropoda</taxon>
        <taxon>Hexapoda</taxon>
        <taxon>Insecta</taxon>
        <taxon>Pterygota</taxon>
        <taxon>Neoptera</taxon>
        <taxon>Endopterygota</taxon>
        <taxon>Lepidoptera</taxon>
        <taxon>Glossata</taxon>
        <taxon>Ditrysia</taxon>
        <taxon>Tineoidea</taxon>
        <taxon>Psychidae</taxon>
        <taxon>Oiketicinae</taxon>
        <taxon>Eumeta</taxon>
    </lineage>
</organism>
<gene>
    <name evidence="2" type="ORF">EVAR_39350_1</name>
</gene>
<feature type="region of interest" description="Disordered" evidence="1">
    <location>
        <begin position="177"/>
        <end position="197"/>
    </location>
</feature>
<dbReference type="OrthoDB" id="7487383at2759"/>
<dbReference type="AlphaFoldDB" id="A0A4C1WQL0"/>
<sequence length="326" mass="37045">MSCLQHYLTAEPTVMFFGRFLVCESRTIPSQHAANATNSTDCRLEVLDIVLLKNDSLSVQSIEVHDDQVNSDHRPEVLQLGTDPITDLQNDYGLEILSRSCPLLRNNFPPAFKDDEKAKCLANSLQDHCTNSIQLTNQRHLDEMNPVVAQLLDSPSSANFSPVTADELNAYIRDLRSKKVPDPPDPDPDPDQGPDGVSNRFFKLLPPNLILMLVAIFNTCINKAIFRFRPIEAGVHQGSVIFFIIYFLHTNNIPQHFKVQFALFAVGTTLYTLDPRLRVLTYLQTAIDTFGHWFRKWRIEVNPEKSSVMYFSKGRLEAPRTLKLFN</sequence>
<protein>
    <submittedName>
        <fullName evidence="2">Uncharacterized protein</fullName>
    </submittedName>
</protein>
<evidence type="ECO:0000313" key="3">
    <source>
        <dbReference type="Proteomes" id="UP000299102"/>
    </source>
</evidence>
<dbReference type="Proteomes" id="UP000299102">
    <property type="component" value="Unassembled WGS sequence"/>
</dbReference>
<dbReference type="EMBL" id="BGZK01000610">
    <property type="protein sequence ID" value="GBP52812.1"/>
    <property type="molecule type" value="Genomic_DNA"/>
</dbReference>